<gene>
    <name evidence="5" type="ORF">HMPREF9336_03464</name>
</gene>
<keyword evidence="3" id="KW-0812">Transmembrane</keyword>
<feature type="transmembrane region" description="Helical" evidence="3">
    <location>
        <begin position="52"/>
        <end position="75"/>
    </location>
</feature>
<dbReference type="EMBL" id="ACZI02000001">
    <property type="protein sequence ID" value="EFV11682.1"/>
    <property type="molecule type" value="Genomic_DNA"/>
</dbReference>
<dbReference type="PANTHER" id="PTHR33392:SF6">
    <property type="entry name" value="POLYISOPRENYL-TEICHOIC ACID--PEPTIDOGLYCAN TEICHOIC ACID TRANSFERASE TAGU"/>
    <property type="match status" value="1"/>
</dbReference>
<accession>E5XVE2</accession>
<sequence>MKAARTNRIEPTESPSTAHGRLPFSILRPPSGRAKLPGAPRKRARWEAGSRLVARAAVVLLAVSVLAATGAFWGISRGAIQGKGVLALLLNDPNIKHPEEQKGDENFLLIGADTREGDNGKLGAGDANDVEGSRSDTIILVNIPASRARVVAVSFPRDLQIDRPACAKWNSTTGQYSTQVQPAETHAKINSAYMYGGPQCLVKVVQKLSGLQVNHFIGEDFEGFADMVDAVGGVEVCSTKPLYDDELGTVLEKAGKQTLDGQQALQYVRARQIEAEGTGDYGRIKRQQKFISSLLRGMLSQKVLANPARLRDLLQAFTKRAVMAGVKMEDLLKLAESMQSIQTNKVTFITIPTTGTSEDGMNNEVPNDDGVRAIFDAIIYDKPLPGEGGAKASSTSVVTPWTVDTTTTARTTTATSSSTPPAPPPETQPAEGAKAVSVKGFTVQVVAPSSTILYKVVQALSKQGFKVDMTSSGVAHSDTVATIARFSPASRDAAATVASSVPGTLIELGSTPNADVELVIGASGEIPAIAAPAQPGAPIVVSEVKAVDGVVVLPENLTVTNGADTTC</sequence>
<evidence type="ECO:0000256" key="1">
    <source>
        <dbReference type="ARBA" id="ARBA00006068"/>
    </source>
</evidence>
<evidence type="ECO:0000256" key="2">
    <source>
        <dbReference type="SAM" id="MobiDB-lite"/>
    </source>
</evidence>
<dbReference type="Proteomes" id="UP000004816">
    <property type="component" value="Unassembled WGS sequence"/>
</dbReference>
<name>E5XVE2_SEGRC</name>
<dbReference type="NCBIfam" id="TIGR00350">
    <property type="entry name" value="lytR_cpsA_psr"/>
    <property type="match status" value="1"/>
</dbReference>
<dbReference type="PANTHER" id="PTHR33392">
    <property type="entry name" value="POLYISOPRENYL-TEICHOIC ACID--PEPTIDOGLYCAN TEICHOIC ACID TRANSFERASE TAGU"/>
    <property type="match status" value="1"/>
</dbReference>
<keyword evidence="6" id="KW-1185">Reference proteome</keyword>
<evidence type="ECO:0000313" key="6">
    <source>
        <dbReference type="Proteomes" id="UP000004816"/>
    </source>
</evidence>
<proteinExistence type="inferred from homology"/>
<dbReference type="STRING" id="679197.HMPREF9336_03464"/>
<dbReference type="InterPro" id="IPR004474">
    <property type="entry name" value="LytR_CpsA_psr"/>
</dbReference>
<feature type="region of interest" description="Disordered" evidence="2">
    <location>
        <begin position="407"/>
        <end position="433"/>
    </location>
</feature>
<reference evidence="5 6" key="1">
    <citation type="journal article" date="2011" name="Stand. Genomic Sci.">
        <title>High quality draft genome sequence of Segniliparus rugosus CDC 945(T)= (ATCC BAA-974(T)).</title>
        <authorList>
            <person name="Earl A.M."/>
            <person name="Desjardins C.A."/>
            <person name="Fitzgerald M.G."/>
            <person name="Arachchi H.M."/>
            <person name="Zeng Q."/>
            <person name="Mehta T."/>
            <person name="Griggs A."/>
            <person name="Birren B.W."/>
            <person name="Toney N.C."/>
            <person name="Carr J."/>
            <person name="Posey J."/>
            <person name="Butler W.R."/>
        </authorList>
    </citation>
    <scope>NUCLEOTIDE SEQUENCE [LARGE SCALE GENOMIC DNA]</scope>
    <source>
        <strain evidence="6">ATCC BAA-974 / DSM 45345 / CCUG 50838 / CIP 108380 / JCM 13579 / CDC 945</strain>
    </source>
</reference>
<dbReference type="AlphaFoldDB" id="E5XVE2"/>
<keyword evidence="3" id="KW-1133">Transmembrane helix</keyword>
<dbReference type="Gene3D" id="3.40.630.190">
    <property type="entry name" value="LCP protein"/>
    <property type="match status" value="1"/>
</dbReference>
<dbReference type="RefSeq" id="WP_007472502.1">
    <property type="nucleotide sequence ID" value="NZ_KI391953.1"/>
</dbReference>
<evidence type="ECO:0000256" key="3">
    <source>
        <dbReference type="SAM" id="Phobius"/>
    </source>
</evidence>
<evidence type="ECO:0000259" key="4">
    <source>
        <dbReference type="Pfam" id="PF03816"/>
    </source>
</evidence>
<dbReference type="eggNOG" id="COG1316">
    <property type="taxonomic scope" value="Bacteria"/>
</dbReference>
<dbReference type="Pfam" id="PF03816">
    <property type="entry name" value="LytR_cpsA_psr"/>
    <property type="match status" value="1"/>
</dbReference>
<keyword evidence="3" id="KW-0472">Membrane</keyword>
<protein>
    <recommendedName>
        <fullName evidence="4">Cell envelope-related transcriptional attenuator domain-containing protein</fullName>
    </recommendedName>
</protein>
<comment type="similarity">
    <text evidence="1">Belongs to the LytR/CpsA/Psr (LCP) family.</text>
</comment>
<organism evidence="5 6">
    <name type="scientific">Segniliparus rugosus (strain ATCC BAA-974 / DSM 45345 / CCUG 50838 / CIP 108380 / JCM 13579 / CDC 945)</name>
    <dbReference type="NCBI Taxonomy" id="679197"/>
    <lineage>
        <taxon>Bacteria</taxon>
        <taxon>Bacillati</taxon>
        <taxon>Actinomycetota</taxon>
        <taxon>Actinomycetes</taxon>
        <taxon>Mycobacteriales</taxon>
        <taxon>Segniliparaceae</taxon>
        <taxon>Segniliparus</taxon>
    </lineage>
</organism>
<evidence type="ECO:0000313" key="5">
    <source>
        <dbReference type="EMBL" id="EFV11682.1"/>
    </source>
</evidence>
<feature type="compositionally biased region" description="Low complexity" evidence="2">
    <location>
        <begin position="407"/>
        <end position="419"/>
    </location>
</feature>
<dbReference type="HOGENOM" id="CLU_016455_7_1_11"/>
<feature type="domain" description="Cell envelope-related transcriptional attenuator" evidence="4">
    <location>
        <begin position="134"/>
        <end position="298"/>
    </location>
</feature>
<feature type="region of interest" description="Disordered" evidence="2">
    <location>
        <begin position="1"/>
        <end position="41"/>
    </location>
</feature>
<comment type="caution">
    <text evidence="5">The sequence shown here is derived from an EMBL/GenBank/DDBJ whole genome shotgun (WGS) entry which is preliminary data.</text>
</comment>
<dbReference type="InterPro" id="IPR050922">
    <property type="entry name" value="LytR/CpsA/Psr_CW_biosynth"/>
</dbReference>